<keyword evidence="1" id="KW-0813">Transport</keyword>
<protein>
    <recommendedName>
        <fullName evidence="2">Chorein N-terminal domain-containing protein</fullName>
    </recommendedName>
</protein>
<organism evidence="3 4">
    <name type="scientific">Myripristis murdjan</name>
    <name type="common">pinecone soldierfish</name>
    <dbReference type="NCBI Taxonomy" id="586833"/>
    <lineage>
        <taxon>Eukaryota</taxon>
        <taxon>Metazoa</taxon>
        <taxon>Chordata</taxon>
        <taxon>Craniata</taxon>
        <taxon>Vertebrata</taxon>
        <taxon>Euteleostomi</taxon>
        <taxon>Actinopterygii</taxon>
        <taxon>Neopterygii</taxon>
        <taxon>Teleostei</taxon>
        <taxon>Neoteleostei</taxon>
        <taxon>Acanthomorphata</taxon>
        <taxon>Holocentriformes</taxon>
        <taxon>Holocentridae</taxon>
        <taxon>Myripristis</taxon>
    </lineage>
</organism>
<accession>A0A667YHQ5</accession>
<dbReference type="GO" id="GO:0045053">
    <property type="term" value="P:protein retention in Golgi apparatus"/>
    <property type="evidence" value="ECO:0007669"/>
    <property type="project" value="TreeGrafter"/>
</dbReference>
<keyword evidence="4" id="KW-1185">Reference proteome</keyword>
<proteinExistence type="predicted"/>
<dbReference type="GO" id="GO:0006623">
    <property type="term" value="P:protein targeting to vacuole"/>
    <property type="evidence" value="ECO:0007669"/>
    <property type="project" value="TreeGrafter"/>
</dbReference>
<evidence type="ECO:0000313" key="4">
    <source>
        <dbReference type="Proteomes" id="UP000472263"/>
    </source>
</evidence>
<dbReference type="GO" id="GO:0007005">
    <property type="term" value="P:mitochondrion organization"/>
    <property type="evidence" value="ECO:0007669"/>
    <property type="project" value="TreeGrafter"/>
</dbReference>
<reference evidence="3" key="2">
    <citation type="submission" date="2025-09" db="UniProtKB">
        <authorList>
            <consortium name="Ensembl"/>
        </authorList>
    </citation>
    <scope>IDENTIFICATION</scope>
</reference>
<evidence type="ECO:0000259" key="2">
    <source>
        <dbReference type="Pfam" id="PF12624"/>
    </source>
</evidence>
<reference evidence="3" key="1">
    <citation type="submission" date="2025-08" db="UniProtKB">
        <authorList>
            <consortium name="Ensembl"/>
        </authorList>
    </citation>
    <scope>IDENTIFICATION</scope>
</reference>
<dbReference type="Pfam" id="PF12624">
    <property type="entry name" value="VPS13_N"/>
    <property type="match status" value="2"/>
</dbReference>
<evidence type="ECO:0000313" key="3">
    <source>
        <dbReference type="Ensembl" id="ENSMMDP00005020771.1"/>
    </source>
</evidence>
<dbReference type="Ensembl" id="ENSMMDT00005021255.1">
    <property type="protein sequence ID" value="ENSMMDP00005020771.1"/>
    <property type="gene ID" value="ENSMMDG00005010209.1"/>
</dbReference>
<sequence>IQIHSQQTHPLNSTPYRTRKTDILNKLNKKNFIKPDKKKPQEEKKDSFAEKLATQVIKNLQVKISSIHLRYEDDVSHFLFPTADENWKTCILNEAAKIIYKVRATLGRPVCVCVSFSMRFHPIIHTHTHTHTHKHTHTHTHPLVSVAVFKPIFASAKMCINPNAELELKSPKANLHLEVQNIAIEMTKPQYLSMIELLESVDCMVKNGPYRKFRPDVPVHRHARLWWYGVSSILEVHIRRFNRMWSWSNIRQHRDNLKAYKTAYKTKLLTPSKLSPDTERLLQDLEKVLDVFNITLVRQQAQMEVRITPWSEELGTVSWWSVSGLDELMTSGEKEKLYTAIGYSGSSHNLALPKQYVAYIVTFKLFRTSITVREEPNVPEILKVQMIDLSTRISQRPGAQAFRVEVALEHWYVTGLEQQGAVPSLIASLGDSASSLLSVQFEVNPEDGGADQLLHVQSQPVEIIYDALTVNSMVEFFKTDRGVDLEVLTSATLSKLEEIKEKTATGLSHIIETRKVLQLSVDLKPSYLLLPQSGFYHDHAHLIILDFGSLQVS</sequence>
<dbReference type="PANTHER" id="PTHR16166">
    <property type="entry name" value="VACUOLAR PROTEIN SORTING-ASSOCIATED PROTEIN VPS13"/>
    <property type="match status" value="1"/>
</dbReference>
<dbReference type="InterPro" id="IPR026847">
    <property type="entry name" value="VPS13"/>
</dbReference>
<feature type="domain" description="Chorein N-terminal" evidence="2">
    <location>
        <begin position="326"/>
        <end position="553"/>
    </location>
</feature>
<dbReference type="GeneTree" id="ENSGT00950000183083"/>
<dbReference type="AlphaFoldDB" id="A0A667YHQ5"/>
<dbReference type="InParanoid" id="A0A667YHQ5"/>
<name>A0A667YHQ5_9TELE</name>
<dbReference type="InterPro" id="IPR026854">
    <property type="entry name" value="VPS13_N"/>
</dbReference>
<dbReference type="Proteomes" id="UP000472263">
    <property type="component" value="Unassembled WGS sequence"/>
</dbReference>
<feature type="domain" description="Chorein N-terminal" evidence="2">
    <location>
        <begin position="30"/>
        <end position="305"/>
    </location>
</feature>
<dbReference type="PANTHER" id="PTHR16166:SF125">
    <property type="entry name" value="INTERMEMBRANE LIPID TRANSFER PROTEIN VPS13C"/>
    <property type="match status" value="1"/>
</dbReference>
<evidence type="ECO:0000256" key="1">
    <source>
        <dbReference type="ARBA" id="ARBA00022448"/>
    </source>
</evidence>